<evidence type="ECO:0000256" key="3">
    <source>
        <dbReference type="ARBA" id="ARBA00022553"/>
    </source>
</evidence>
<keyword evidence="8 15" id="KW-0426">Late protein</keyword>
<dbReference type="Gene3D" id="3.90.249.10">
    <property type="entry name" value="Hexon Major Viral Coat Protein, domain 3"/>
    <property type="match status" value="2"/>
</dbReference>
<evidence type="ECO:0000313" key="19">
    <source>
        <dbReference type="EMBL" id="QLI47678.1"/>
    </source>
</evidence>
<feature type="compositionally biased region" description="Polar residues" evidence="16">
    <location>
        <begin position="172"/>
        <end position="185"/>
    </location>
</feature>
<evidence type="ECO:0000256" key="9">
    <source>
        <dbReference type="ARBA" id="ARBA00022952"/>
    </source>
</evidence>
<keyword evidence="10" id="KW-1176">Cytoplasmic inwards viral transport</keyword>
<evidence type="ECO:0000256" key="6">
    <source>
        <dbReference type="ARBA" id="ARBA00022581"/>
    </source>
</evidence>
<dbReference type="GO" id="GO:0043657">
    <property type="term" value="C:host cell"/>
    <property type="evidence" value="ECO:0007669"/>
    <property type="project" value="GOC"/>
</dbReference>
<keyword evidence="7 15" id="KW-0946">Virion</keyword>
<keyword evidence="3" id="KW-0597">Phosphoprotein</keyword>
<reference evidence="19" key="1">
    <citation type="submission" date="2020-01" db="EMBL/GenBank/DDBJ databases">
        <title>Viral genomes from wild and zoo birds in China.</title>
        <authorList>
            <person name="Yang Z."/>
            <person name="Shan T."/>
            <person name="Yang S."/>
            <person name="Zhang W."/>
        </authorList>
    </citation>
    <scope>NUCLEOTIDE SEQUENCE</scope>
    <source>
        <strain evidence="19">Par083ade1</strain>
    </source>
</reference>
<dbReference type="InterPro" id="IPR016107">
    <property type="entry name" value="Adenovirus_Pll_hexon_N"/>
</dbReference>
<comment type="subunit">
    <text evidence="15">Homotrimer.</text>
</comment>
<evidence type="ECO:0000256" key="14">
    <source>
        <dbReference type="ARBA" id="ARBA00032254"/>
    </source>
</evidence>
<dbReference type="GO" id="GO:0042025">
    <property type="term" value="C:host cell nucleus"/>
    <property type="evidence" value="ECO:0007669"/>
    <property type="project" value="UniProtKB-SubCell"/>
</dbReference>
<keyword evidence="12" id="KW-1160">Virus entry into host cell</keyword>
<feature type="region of interest" description="Disordered" evidence="16">
    <location>
        <begin position="172"/>
        <end position="200"/>
    </location>
</feature>
<keyword evidence="6" id="KW-0945">Host-virus interaction</keyword>
<dbReference type="SUPFAM" id="SSF49749">
    <property type="entry name" value="Group II dsDNA viruses VP"/>
    <property type="match status" value="2"/>
</dbReference>
<dbReference type="GO" id="GO:0046718">
    <property type="term" value="P:symbiont entry into host cell"/>
    <property type="evidence" value="ECO:0007669"/>
    <property type="project" value="UniProtKB-UniRule"/>
</dbReference>
<keyword evidence="11 15" id="KW-1148">T=25 icosahedral capsid protein</keyword>
<accession>A0A7D5Q2B2</accession>
<organism evidence="19">
    <name type="scientific">Adenoviridae sp</name>
    <dbReference type="NCBI Taxonomy" id="2558248"/>
    <lineage>
        <taxon>Viruses</taxon>
        <taxon>Varidnaviria</taxon>
        <taxon>Bamfordvirae</taxon>
        <taxon>Preplasmiviricota</taxon>
        <taxon>Polisuviricotina</taxon>
        <taxon>Pharingeaviricetes</taxon>
        <taxon>Rowavirales</taxon>
        <taxon>Adenoviridae</taxon>
    </lineage>
</organism>
<evidence type="ECO:0000256" key="7">
    <source>
        <dbReference type="ARBA" id="ARBA00022844"/>
    </source>
</evidence>
<keyword evidence="5 15" id="KW-1048">Host nucleus</keyword>
<evidence type="ECO:0000256" key="16">
    <source>
        <dbReference type="SAM" id="MobiDB-lite"/>
    </source>
</evidence>
<evidence type="ECO:0000256" key="13">
    <source>
        <dbReference type="ARBA" id="ARBA00024662"/>
    </source>
</evidence>
<dbReference type="Gene3D" id="3.90.39.10">
    <property type="entry name" value="Hexon Major Viral Coat Protein, domain 2"/>
    <property type="match status" value="1"/>
</dbReference>
<dbReference type="GO" id="GO:0075521">
    <property type="term" value="P:microtubule-dependent intracellular transport of viral material towards nucleus"/>
    <property type="evidence" value="ECO:0007669"/>
    <property type="project" value="UniProtKB-UniRule"/>
</dbReference>
<dbReference type="Pfam" id="PF03678">
    <property type="entry name" value="Adeno_hexon_C"/>
    <property type="match status" value="1"/>
</dbReference>
<evidence type="ECO:0000256" key="2">
    <source>
        <dbReference type="ARBA" id="ARBA00019716"/>
    </source>
</evidence>
<comment type="function">
    <text evidence="13">Major capsid protein that self-associates to form 240 hexon trimers, each in the shape of a hexagon, building most of the pseudo T=25 capsid. Assembled into trimeric units with the help of the chaperone shutoff protein. Transported by pre-protein VI to the nucleus where it associates with other structural proteins to form an empty capsid. Might be involved, through its interaction with host dyneins, in the intracellular microtubule-dependent transport of incoming viral capsid to the nucleus.</text>
</comment>
<feature type="domain" description="Adenovirus Pll hexon C-terminal" evidence="18">
    <location>
        <begin position="595"/>
        <end position="827"/>
    </location>
</feature>
<dbReference type="GO" id="GO:0039623">
    <property type="term" value="C:T=25 icosahedral viral capsid"/>
    <property type="evidence" value="ECO:0007669"/>
    <property type="project" value="UniProtKB-UniRule"/>
</dbReference>
<keyword evidence="4 15" id="KW-0167">Capsid protein</keyword>
<keyword evidence="9" id="KW-1177">Microtubular inwards viral transport</keyword>
<dbReference type="InterPro" id="IPR016110">
    <property type="entry name" value="Adenovirus_Pll_hexon_sub3"/>
</dbReference>
<dbReference type="Pfam" id="PF01065">
    <property type="entry name" value="Adeno_hexon"/>
    <property type="match status" value="1"/>
</dbReference>
<evidence type="ECO:0000256" key="5">
    <source>
        <dbReference type="ARBA" id="ARBA00022562"/>
    </source>
</evidence>
<dbReference type="EMBL" id="MT138098">
    <property type="protein sequence ID" value="QLI47678.1"/>
    <property type="molecule type" value="Genomic_DNA"/>
</dbReference>
<dbReference type="InterPro" id="IPR016112">
    <property type="entry name" value="VP_dsDNA_II"/>
</dbReference>
<sequence>MLLRTLFLFQMEPQREFFHISGRSAREYLSENLVQFMTATQNYFSIGEKFRDPYVAPSAGVTTDRSQKLHLRIVPIQTEDTESYYRARFTLNVGDNRIVDMGSSYFDIQGVLDRGPSFKPYQGTAYNSLAPRSALPNGFYATTSGGASDFYVAQLPGMYSYTGQGVTEAIAQQTSATSPNPQTGDGNYGGLTEPGDDEGGTGRVIAAVATGSAVNSFPAYGSWAAPQAATGAVSTAAVTRVYFNTTGNSGSVTGVAAGDTINWQVPDAHLSDYISDVQCTAVGNRVNYIGFRDMFIGLMYYNSGSNTGSFSSQTQQLNVVLDLNDRNTELSYQYLIADLTDRYRYFTIWNQAVDSYDKSVRILENDGYEEGPPALTFPLRGVQNAFGYPLDGKVATVTGTTAADGAQTAAIGYGNMPSMEMNLMANLQRTFLWSNVAMYLPDRLKVNPTGVPMSTNTASYEYMNARLPLPNIIDTWTNIGARWSLDVMDTVNPFNHHRNLGLKYRSQLLGNGRYCKFHIQVPQKFFAIKNLLLCPGTYNYEWYFRKDPNMVLQSTLGNDLRADGASITYTSVNLYAAFFPMAYETVGELELMLRNATNDQNFSDYLGAVNNLYQIPANTSSVVVNVPDRSWGAFRGWTFTRIKQSETPVVASTKDPNFTYSGTIPLLDGTCYLSHTFNRVSIQWDSSVPWPGNDRLLTPNWFEVKRHLDHDPEGYTTSQCTITKDWYMVQMAANYNQAYQGYSLPAPKFYDFISNFEPMSRQIPDWSSNQYYDLYSAYVSDPTGNALTIWNNSGLQQKPSSCPLLENTGHLYVCNWPYPLIGEAAVEDQKTESKFLVDRYMWMIPFSSNFLNMGTLTDLGQSVMYSNSSHSLNMIFEVDPMTEPTYLMLLFGVFDQVVINQPTRSGISVAYLRLPFAAGSAAT</sequence>
<evidence type="ECO:0000256" key="12">
    <source>
        <dbReference type="ARBA" id="ARBA00023296"/>
    </source>
</evidence>
<evidence type="ECO:0000259" key="18">
    <source>
        <dbReference type="Pfam" id="PF03678"/>
    </source>
</evidence>
<comment type="similarity">
    <text evidence="1 15">Belongs to the adenoviridae hexon protein family.</text>
</comment>
<proteinExistence type="evidence at transcript level"/>
<evidence type="ECO:0000256" key="4">
    <source>
        <dbReference type="ARBA" id="ARBA00022561"/>
    </source>
</evidence>
<dbReference type="InterPro" id="IPR016108">
    <property type="entry name" value="Adenovirus_Pll_hexon_C"/>
</dbReference>
<evidence type="ECO:0000256" key="15">
    <source>
        <dbReference type="RuleBase" id="RU361265"/>
    </source>
</evidence>
<evidence type="ECO:0000256" key="1">
    <source>
        <dbReference type="ARBA" id="ARBA00008659"/>
    </source>
</evidence>
<comment type="subcellular location">
    <subcellularLocation>
        <location evidence="15">Virion</location>
    </subcellularLocation>
    <subcellularLocation>
        <location evidence="15">Host nucleus</location>
    </subcellularLocation>
</comment>
<evidence type="ECO:0000259" key="17">
    <source>
        <dbReference type="Pfam" id="PF01065"/>
    </source>
</evidence>
<evidence type="ECO:0000256" key="11">
    <source>
        <dbReference type="ARBA" id="ARBA00023275"/>
    </source>
</evidence>
<dbReference type="Gene3D" id="2.70.9.10">
    <property type="entry name" value="Adenovirus Type 2 Hexon, domain 4"/>
    <property type="match status" value="2"/>
</dbReference>
<evidence type="ECO:0000256" key="8">
    <source>
        <dbReference type="ARBA" id="ARBA00022921"/>
    </source>
</evidence>
<protein>
    <recommendedName>
        <fullName evidence="2 15">Hexon protein</fullName>
        <shortName evidence="15">CP-H</shortName>
    </recommendedName>
    <alternativeName>
        <fullName evidence="14 15">Protein II</fullName>
    </alternativeName>
</protein>
<comment type="induction">
    <text evidence="15">Expressed in the late phase of the viral replicative cycle.</text>
</comment>
<feature type="domain" description="Adenovirus Pll hexon N-terminal" evidence="17">
    <location>
        <begin position="12"/>
        <end position="594"/>
    </location>
</feature>
<name>A0A7D5Q2B2_9ADEN</name>
<evidence type="ECO:0000256" key="10">
    <source>
        <dbReference type="ARBA" id="ARBA00023120"/>
    </source>
</evidence>
<dbReference type="InterPro" id="IPR044942">
    <property type="entry name" value="Adenovirus_Pll_hexon_sub2"/>
</dbReference>